<accession>A0A3B4V0Q2</accession>
<reference evidence="5" key="2">
    <citation type="submission" date="2025-09" db="UniProtKB">
        <authorList>
            <consortium name="Ensembl"/>
        </authorList>
    </citation>
    <scope>IDENTIFICATION</scope>
</reference>
<evidence type="ECO:0000256" key="2">
    <source>
        <dbReference type="ARBA" id="ARBA00023136"/>
    </source>
</evidence>
<dbReference type="InterPro" id="IPR036179">
    <property type="entry name" value="Ig-like_dom_sf"/>
</dbReference>
<dbReference type="Proteomes" id="UP000261420">
    <property type="component" value="Unplaced"/>
</dbReference>
<reference evidence="5" key="1">
    <citation type="submission" date="2025-08" db="UniProtKB">
        <authorList>
            <consortium name="Ensembl"/>
        </authorList>
    </citation>
    <scope>IDENTIFICATION</scope>
</reference>
<dbReference type="GeneTree" id="ENSGT01130000279964"/>
<dbReference type="GO" id="GO:0005102">
    <property type="term" value="F:signaling receptor binding"/>
    <property type="evidence" value="ECO:0007669"/>
    <property type="project" value="TreeGrafter"/>
</dbReference>
<dbReference type="InterPro" id="IPR013783">
    <property type="entry name" value="Ig-like_fold"/>
</dbReference>
<proteinExistence type="predicted"/>
<evidence type="ECO:0000256" key="1">
    <source>
        <dbReference type="ARBA" id="ARBA00004370"/>
    </source>
</evidence>
<feature type="domain" description="Immunoglobulin V-set" evidence="4">
    <location>
        <begin position="38"/>
        <end position="99"/>
    </location>
</feature>
<keyword evidence="3" id="KW-0393">Immunoglobulin domain</keyword>
<organism evidence="5 6">
    <name type="scientific">Seriola dumerili</name>
    <name type="common">Greater amberjack</name>
    <name type="synonym">Caranx dumerili</name>
    <dbReference type="NCBI Taxonomy" id="41447"/>
    <lineage>
        <taxon>Eukaryota</taxon>
        <taxon>Metazoa</taxon>
        <taxon>Chordata</taxon>
        <taxon>Craniata</taxon>
        <taxon>Vertebrata</taxon>
        <taxon>Euteleostomi</taxon>
        <taxon>Actinopterygii</taxon>
        <taxon>Neopterygii</taxon>
        <taxon>Teleostei</taxon>
        <taxon>Neoteleostei</taxon>
        <taxon>Acanthomorphata</taxon>
        <taxon>Carangaria</taxon>
        <taxon>Carangiformes</taxon>
        <taxon>Carangidae</taxon>
        <taxon>Seriola</taxon>
    </lineage>
</organism>
<dbReference type="PANTHER" id="PTHR24100:SF151">
    <property type="entry name" value="ICOS LIGAND"/>
    <property type="match status" value="1"/>
</dbReference>
<dbReference type="Pfam" id="PF07686">
    <property type="entry name" value="V-set"/>
    <property type="match status" value="1"/>
</dbReference>
<dbReference type="InterPro" id="IPR013106">
    <property type="entry name" value="Ig_V-set"/>
</dbReference>
<dbReference type="InterPro" id="IPR050504">
    <property type="entry name" value="IgSF_BTN/MOG"/>
</dbReference>
<dbReference type="GO" id="GO:0050852">
    <property type="term" value="P:T cell receptor signaling pathway"/>
    <property type="evidence" value="ECO:0007669"/>
    <property type="project" value="TreeGrafter"/>
</dbReference>
<evidence type="ECO:0000256" key="3">
    <source>
        <dbReference type="ARBA" id="ARBA00023319"/>
    </source>
</evidence>
<protein>
    <recommendedName>
        <fullName evidence="4">Immunoglobulin V-set domain-containing protein</fullName>
    </recommendedName>
</protein>
<dbReference type="SUPFAM" id="SSF48726">
    <property type="entry name" value="Immunoglobulin"/>
    <property type="match status" value="1"/>
</dbReference>
<keyword evidence="2" id="KW-0472">Membrane</keyword>
<dbReference type="Gene3D" id="2.60.40.10">
    <property type="entry name" value="Immunoglobulins"/>
    <property type="match status" value="1"/>
</dbReference>
<dbReference type="GO" id="GO:0001817">
    <property type="term" value="P:regulation of cytokine production"/>
    <property type="evidence" value="ECO:0007669"/>
    <property type="project" value="TreeGrafter"/>
</dbReference>
<sequence length="134" mass="15771">GLQLWRIEGVASLSDRWVRACYNHVLTRRPGVSRSSRQVAEPEPEQVFLYRDKNPDPQNQSPSFQNRVELRDRQMKDGDVSLTLKDVTRDDTGRYECRFSLLSTVNQSHCGWWNSHAFVYWRSHECVSSAWERL</sequence>
<keyword evidence="6" id="KW-1185">Reference proteome</keyword>
<dbReference type="PANTHER" id="PTHR24100">
    <property type="entry name" value="BUTYROPHILIN"/>
    <property type="match status" value="1"/>
</dbReference>
<dbReference type="GO" id="GO:0009897">
    <property type="term" value="C:external side of plasma membrane"/>
    <property type="evidence" value="ECO:0007669"/>
    <property type="project" value="TreeGrafter"/>
</dbReference>
<evidence type="ECO:0000313" key="5">
    <source>
        <dbReference type="Ensembl" id="ENSSDUP00000024296.1"/>
    </source>
</evidence>
<comment type="subcellular location">
    <subcellularLocation>
        <location evidence="1">Membrane</location>
    </subcellularLocation>
</comment>
<dbReference type="AlphaFoldDB" id="A0A3B4V0Q2"/>
<dbReference type="Ensembl" id="ENSSDUT00000024752.1">
    <property type="protein sequence ID" value="ENSSDUP00000024296.1"/>
    <property type="gene ID" value="ENSSDUG00000017659.1"/>
</dbReference>
<evidence type="ECO:0000313" key="6">
    <source>
        <dbReference type="Proteomes" id="UP000261420"/>
    </source>
</evidence>
<evidence type="ECO:0000259" key="4">
    <source>
        <dbReference type="Pfam" id="PF07686"/>
    </source>
</evidence>
<name>A0A3B4V0Q2_SERDU</name>